<dbReference type="GO" id="GO:0005524">
    <property type="term" value="F:ATP binding"/>
    <property type="evidence" value="ECO:0007669"/>
    <property type="project" value="UniProtKB-KW"/>
</dbReference>
<evidence type="ECO:0000256" key="4">
    <source>
        <dbReference type="ARBA" id="ARBA00022553"/>
    </source>
</evidence>
<dbReference type="Gene3D" id="3.40.50.2300">
    <property type="match status" value="1"/>
</dbReference>
<dbReference type="GO" id="GO:0000160">
    <property type="term" value="P:phosphorelay signal transduction system"/>
    <property type="evidence" value="ECO:0007669"/>
    <property type="project" value="InterPro"/>
</dbReference>
<keyword evidence="3" id="KW-0600">Photoreceptor protein</keyword>
<protein>
    <recommendedName>
        <fullName evidence="2">histidine kinase</fullName>
        <ecNumber evidence="2">2.7.13.3</ecNumber>
    </recommendedName>
</protein>
<keyword evidence="16" id="KW-1185">Reference proteome</keyword>
<keyword evidence="4 12" id="KW-0597">Phosphoprotein</keyword>
<dbReference type="PANTHER" id="PTHR41523">
    <property type="entry name" value="TWO-COMPONENT SYSTEM SENSOR PROTEIN"/>
    <property type="match status" value="1"/>
</dbReference>
<reference evidence="16" key="1">
    <citation type="submission" date="2014-12" db="EMBL/GenBank/DDBJ databases">
        <title>Complete genome sequence of a multi-drug resistant Klebsiella pneumoniae.</title>
        <authorList>
            <person name="Hua X."/>
            <person name="Chen Q."/>
            <person name="Li X."/>
            <person name="Feng Y."/>
            <person name="Ruan Z."/>
            <person name="Yu Y."/>
        </authorList>
    </citation>
    <scope>NUCLEOTIDE SEQUENCE [LARGE SCALE GENOMIC DNA]</scope>
    <source>
        <strain evidence="16">5.12</strain>
    </source>
</reference>
<evidence type="ECO:0000256" key="7">
    <source>
        <dbReference type="ARBA" id="ARBA00022741"/>
    </source>
</evidence>
<dbReference type="Gene3D" id="3.30.565.10">
    <property type="entry name" value="Histidine kinase-like ATPase, C-terminal domain"/>
    <property type="match status" value="1"/>
</dbReference>
<dbReference type="Proteomes" id="UP000219285">
    <property type="component" value="Chromosome"/>
</dbReference>
<evidence type="ECO:0000313" key="15">
    <source>
        <dbReference type="EMBL" id="QJR79501.1"/>
    </source>
</evidence>
<evidence type="ECO:0000256" key="10">
    <source>
        <dbReference type="ARBA" id="ARBA00022991"/>
    </source>
</evidence>
<evidence type="ECO:0000313" key="16">
    <source>
        <dbReference type="Proteomes" id="UP000219285"/>
    </source>
</evidence>
<keyword evidence="8" id="KW-0418">Kinase</keyword>
<keyword evidence="5" id="KW-0716">Sensory transduction</keyword>
<keyword evidence="11" id="KW-0675">Receptor</keyword>
<dbReference type="PROSITE" id="PS50110">
    <property type="entry name" value="RESPONSE_REGULATORY"/>
    <property type="match status" value="1"/>
</dbReference>
<dbReference type="Pfam" id="PF00360">
    <property type="entry name" value="PHY"/>
    <property type="match status" value="1"/>
</dbReference>
<dbReference type="SMART" id="SM00911">
    <property type="entry name" value="HWE_HK"/>
    <property type="match status" value="1"/>
</dbReference>
<dbReference type="Gene3D" id="3.30.450.40">
    <property type="match status" value="1"/>
</dbReference>
<dbReference type="InterPro" id="IPR013515">
    <property type="entry name" value="Phytochrome_cen-reg"/>
</dbReference>
<dbReference type="InterPro" id="IPR013654">
    <property type="entry name" value="PAS_2"/>
</dbReference>
<evidence type="ECO:0000256" key="1">
    <source>
        <dbReference type="ARBA" id="ARBA00000085"/>
    </source>
</evidence>
<dbReference type="InterPro" id="IPR003018">
    <property type="entry name" value="GAF"/>
</dbReference>
<dbReference type="GO" id="GO:0009881">
    <property type="term" value="F:photoreceptor activity"/>
    <property type="evidence" value="ECO:0007669"/>
    <property type="project" value="UniProtKB-KW"/>
</dbReference>
<reference evidence="15 16" key="2">
    <citation type="submission" date="2020-04" db="EMBL/GenBank/DDBJ databases">
        <title>Complete genome sequence of Alteromonas pelagimontana 5.12T.</title>
        <authorList>
            <person name="Sinha R.K."/>
            <person name="Krishnan K.P."/>
            <person name="Kurian J.P."/>
        </authorList>
    </citation>
    <scope>NUCLEOTIDE SEQUENCE [LARGE SCALE GENOMIC DNA]</scope>
    <source>
        <strain evidence="15 16">5.12</strain>
    </source>
</reference>
<dbReference type="Pfam" id="PF08446">
    <property type="entry name" value="PAS_2"/>
    <property type="match status" value="1"/>
</dbReference>
<feature type="modified residue" description="4-aspartylphosphate" evidence="12">
    <location>
        <position position="791"/>
    </location>
</feature>
<dbReference type="SUPFAM" id="SSF55785">
    <property type="entry name" value="PYP-like sensor domain (PAS domain)"/>
    <property type="match status" value="1"/>
</dbReference>
<dbReference type="Pfam" id="PF01590">
    <property type="entry name" value="GAF"/>
    <property type="match status" value="1"/>
</dbReference>
<accession>A0A6M4M8F1</accession>
<evidence type="ECO:0000256" key="9">
    <source>
        <dbReference type="ARBA" id="ARBA00022840"/>
    </source>
</evidence>
<dbReference type="InterPro" id="IPR001789">
    <property type="entry name" value="Sig_transdc_resp-reg_receiver"/>
</dbReference>
<dbReference type="SMART" id="SM00065">
    <property type="entry name" value="GAF"/>
    <property type="match status" value="1"/>
</dbReference>
<dbReference type="SUPFAM" id="SSF52172">
    <property type="entry name" value="CheY-like"/>
    <property type="match status" value="1"/>
</dbReference>
<dbReference type="GO" id="GO:0009584">
    <property type="term" value="P:detection of visible light"/>
    <property type="evidence" value="ECO:0007669"/>
    <property type="project" value="InterPro"/>
</dbReference>
<evidence type="ECO:0000256" key="2">
    <source>
        <dbReference type="ARBA" id="ARBA00012438"/>
    </source>
</evidence>
<dbReference type="EC" id="2.7.13.3" evidence="2"/>
<name>A0A6M4M8F1_9ALTE</name>
<dbReference type="InterPro" id="IPR029016">
    <property type="entry name" value="GAF-like_dom_sf"/>
</dbReference>
<evidence type="ECO:0000256" key="5">
    <source>
        <dbReference type="ARBA" id="ARBA00022606"/>
    </source>
</evidence>
<comment type="catalytic activity">
    <reaction evidence="1">
        <text>ATP + protein L-histidine = ADP + protein N-phospho-L-histidine.</text>
        <dbReference type="EC" id="2.7.13.3"/>
    </reaction>
</comment>
<dbReference type="InterPro" id="IPR036890">
    <property type="entry name" value="HATPase_C_sf"/>
</dbReference>
<dbReference type="Gene3D" id="3.30.450.270">
    <property type="match status" value="1"/>
</dbReference>
<keyword evidence="6" id="KW-0808">Transferase</keyword>
<evidence type="ECO:0000259" key="13">
    <source>
        <dbReference type="PROSITE" id="PS50046"/>
    </source>
</evidence>
<dbReference type="SMART" id="SM00448">
    <property type="entry name" value="REC"/>
    <property type="match status" value="1"/>
</dbReference>
<dbReference type="InterPro" id="IPR016132">
    <property type="entry name" value="Phyto_chromo_attachment"/>
</dbReference>
<evidence type="ECO:0000256" key="11">
    <source>
        <dbReference type="ARBA" id="ARBA00023170"/>
    </source>
</evidence>
<evidence type="ECO:0000256" key="8">
    <source>
        <dbReference type="ARBA" id="ARBA00022777"/>
    </source>
</evidence>
<dbReference type="RefSeq" id="WP_075609170.1">
    <property type="nucleotide sequence ID" value="NZ_CP052766.1"/>
</dbReference>
<dbReference type="InterPro" id="IPR001294">
    <property type="entry name" value="Phytochrome"/>
</dbReference>
<dbReference type="InterPro" id="IPR043150">
    <property type="entry name" value="Phytochrome_PHY_sf"/>
</dbReference>
<dbReference type="InterPro" id="IPR035965">
    <property type="entry name" value="PAS-like_dom_sf"/>
</dbReference>
<dbReference type="SUPFAM" id="SSF55781">
    <property type="entry name" value="GAF domain-like"/>
    <property type="match status" value="2"/>
</dbReference>
<dbReference type="KEGG" id="apel:CA267_001170"/>
<dbReference type="PROSITE" id="PS50046">
    <property type="entry name" value="PHYTOCHROME_2"/>
    <property type="match status" value="1"/>
</dbReference>
<dbReference type="GO" id="GO:0006355">
    <property type="term" value="P:regulation of DNA-templated transcription"/>
    <property type="evidence" value="ECO:0007669"/>
    <property type="project" value="InterPro"/>
</dbReference>
<sequence>METAENRNYPQSVDLTNCDKEPIHLLGNVQQFGCFIALRADWLIAYCSANTEEYFGCIPDELIGDGIKNWLDKETLHHVRSGLQSSMITGRNERLFNLRIAKTSIPVEVSIHHNGEFIILEFEKIDKQNDSSEHFVRSLLSQFYRATDSADLIDMVAQQLRLITHYDRVMVYRFLPDGAGEVIAESREPDLEAFLGLRYPASDIPKQARALYVKNLLRVIGNVNEDVIPIVPAMGKRAQPLDLSFSTLRAVSPIHIEYLKNMGVDASMSVSIIINGKLWGLFACHHYSPKVPSYFQRTELELFAEVFALELSSRLIAEQDKEKNRVRGVHNRMMATMSSQGSLIDSIVQQFDTLQDLISSEGIAVLVDGQYQGHGTTLPTDILSRLTRYLNTQAPSEVIALDSIGDVMAEYDTAVHNIAGVLAIPISKSPRDYLLFYRQAQTQTIKWAGNPEKPVKLGPSGSRLLPRTSFEIWRETHNDRCHEWSEQDLRDGESIRVTLLEVMIRHVQERDDIRQQASRKHEILISELNHRVRNILNLVNAIVMQTEQSNRSIQEFVSVLTGRLVALASAHDQLTASQWSDISFTQLINTEIQAYIDVDARVHLEGEEVMIKPEAATSIVLVMHELFTNAAKYGALSTSLKKGEVHIQWHQDPSAGLIIEWKEQGGPPVVPSNREGFGMTLIRSVIPHELDGQVDVEFAPHGVQAKMVVPQRHISDCQKLPHVEEALSVDLTASTPSLPREALVVEDSLVIALDMQKKLKDIGIEQVSVAGNIRSAEQLIAKRQPGLVVFDVHLGRETTFGLLQNVLGQGIPCIIISGYGEELTLPAEFTAVPVLTKPVATQAVIEVIYTLFGTAN</sequence>
<evidence type="ECO:0000259" key="14">
    <source>
        <dbReference type="PROSITE" id="PS50110"/>
    </source>
</evidence>
<dbReference type="PANTHER" id="PTHR41523:SF7">
    <property type="entry name" value="HISTIDINE KINASE"/>
    <property type="match status" value="1"/>
</dbReference>
<proteinExistence type="predicted"/>
<feature type="domain" description="Phytochrome chromophore attachment site" evidence="13">
    <location>
        <begin position="148"/>
        <end position="309"/>
    </location>
</feature>
<keyword evidence="9" id="KW-0067">ATP-binding</keyword>
<gene>
    <name evidence="15" type="ORF">CA267_001170</name>
</gene>
<dbReference type="Pfam" id="PF07536">
    <property type="entry name" value="HWE_HK"/>
    <property type="match status" value="1"/>
</dbReference>
<dbReference type="OrthoDB" id="9808408at2"/>
<evidence type="ECO:0000256" key="3">
    <source>
        <dbReference type="ARBA" id="ARBA00022543"/>
    </source>
</evidence>
<organism evidence="15 16">
    <name type="scientific">Alteromonas pelagimontana</name>
    <dbReference type="NCBI Taxonomy" id="1858656"/>
    <lineage>
        <taxon>Bacteria</taxon>
        <taxon>Pseudomonadati</taxon>
        <taxon>Pseudomonadota</taxon>
        <taxon>Gammaproteobacteria</taxon>
        <taxon>Alteromonadales</taxon>
        <taxon>Alteromonadaceae</taxon>
        <taxon>Alteromonas/Salinimonas group</taxon>
        <taxon>Alteromonas</taxon>
    </lineage>
</organism>
<keyword evidence="10" id="KW-0157">Chromophore</keyword>
<dbReference type="PRINTS" id="PR01033">
    <property type="entry name" value="PHYTOCHROME"/>
</dbReference>
<evidence type="ECO:0000256" key="12">
    <source>
        <dbReference type="PROSITE-ProRule" id="PRU00169"/>
    </source>
</evidence>
<keyword evidence="7" id="KW-0547">Nucleotide-binding</keyword>
<dbReference type="EMBL" id="CP052766">
    <property type="protein sequence ID" value="QJR79501.1"/>
    <property type="molecule type" value="Genomic_DNA"/>
</dbReference>
<dbReference type="GO" id="GO:0004673">
    <property type="term" value="F:protein histidine kinase activity"/>
    <property type="evidence" value="ECO:0007669"/>
    <property type="project" value="UniProtKB-EC"/>
</dbReference>
<dbReference type="Gene3D" id="3.30.450.20">
    <property type="entry name" value="PAS domain"/>
    <property type="match status" value="1"/>
</dbReference>
<dbReference type="AlphaFoldDB" id="A0A6M4M8F1"/>
<feature type="domain" description="Response regulatory" evidence="14">
    <location>
        <begin position="741"/>
        <end position="852"/>
    </location>
</feature>
<dbReference type="InterPro" id="IPR011006">
    <property type="entry name" value="CheY-like_superfamily"/>
</dbReference>
<dbReference type="InterPro" id="IPR011102">
    <property type="entry name" value="Sig_transdc_His_kinase_HWE"/>
</dbReference>
<evidence type="ECO:0000256" key="6">
    <source>
        <dbReference type="ARBA" id="ARBA00022679"/>
    </source>
</evidence>
<dbReference type="Pfam" id="PF00072">
    <property type="entry name" value="Response_reg"/>
    <property type="match status" value="1"/>
</dbReference>